<evidence type="ECO:0000313" key="3">
    <source>
        <dbReference type="EMBL" id="CAX41181.1"/>
    </source>
</evidence>
<gene>
    <name evidence="2" type="ordered locus">Cd36_62760</name>
    <name evidence="3" type="ORF">CD36_62760</name>
</gene>
<feature type="compositionally biased region" description="Low complexity" evidence="1">
    <location>
        <begin position="1"/>
        <end position="19"/>
    </location>
</feature>
<dbReference type="KEGG" id="cdu:CD36_62760"/>
<feature type="compositionally biased region" description="Polar residues" evidence="1">
    <location>
        <begin position="20"/>
        <end position="34"/>
    </location>
</feature>
<organism evidence="3 4">
    <name type="scientific">Candida dubliniensis (strain CD36 / ATCC MYA-646 / CBS 7987 / NCPF 3949 / NRRL Y-17841)</name>
    <name type="common">Yeast</name>
    <dbReference type="NCBI Taxonomy" id="573826"/>
    <lineage>
        <taxon>Eukaryota</taxon>
        <taxon>Fungi</taxon>
        <taxon>Dikarya</taxon>
        <taxon>Ascomycota</taxon>
        <taxon>Saccharomycotina</taxon>
        <taxon>Pichiomycetes</taxon>
        <taxon>Debaryomycetaceae</taxon>
        <taxon>Candida/Lodderomyces clade</taxon>
        <taxon>Candida</taxon>
    </lineage>
</organism>
<feature type="region of interest" description="Disordered" evidence="1">
    <location>
        <begin position="1"/>
        <end position="34"/>
    </location>
</feature>
<dbReference type="RefSeq" id="XP_002421025.1">
    <property type="nucleotide sequence ID" value="XM_002420980.1"/>
</dbReference>
<dbReference type="OrthoDB" id="5277092at2759"/>
<dbReference type="AlphaFoldDB" id="B9WIW3"/>
<evidence type="ECO:0000313" key="4">
    <source>
        <dbReference type="Proteomes" id="UP000002605"/>
    </source>
</evidence>
<evidence type="ECO:0000256" key="1">
    <source>
        <dbReference type="SAM" id="MobiDB-lite"/>
    </source>
</evidence>
<dbReference type="eggNOG" id="ENOG502SEQJ">
    <property type="taxonomic scope" value="Eukaryota"/>
</dbReference>
<dbReference type="VEuPathDB" id="FungiDB:CD36_62760"/>
<keyword evidence="4" id="KW-1185">Reference proteome</keyword>
<dbReference type="GeneID" id="8048574"/>
<name>B9WIW3_CANDC</name>
<evidence type="ECO:0000313" key="2">
    <source>
        <dbReference type="CGD" id="CAL0000169227"/>
    </source>
</evidence>
<dbReference type="CGD" id="CAL0000169227">
    <property type="gene designation" value="Cd36_62760"/>
</dbReference>
<protein>
    <submittedName>
        <fullName evidence="3">Uncharacterized protein</fullName>
    </submittedName>
</protein>
<dbReference type="HOGENOM" id="CLU_1740255_0_0_1"/>
<accession>B9WIW3</accession>
<reference evidence="3 4" key="1">
    <citation type="journal article" date="2009" name="Genome Res.">
        <title>Comparative genomics of the fungal pathogens Candida dubliniensis and Candida albicans.</title>
        <authorList>
            <person name="Jackson A.P."/>
            <person name="Gamble J.A."/>
            <person name="Yeomans T."/>
            <person name="Moran G.P."/>
            <person name="Saunders D."/>
            <person name="Harris D."/>
            <person name="Aslett M."/>
            <person name="Barrell J.F."/>
            <person name="Butler G."/>
            <person name="Citiulo F."/>
            <person name="Coleman D.C."/>
            <person name="de Groot P.W.J."/>
            <person name="Goodwin T.J."/>
            <person name="Quail M.A."/>
            <person name="McQuillan J."/>
            <person name="Munro C.A."/>
            <person name="Pain A."/>
            <person name="Poulter R.T."/>
            <person name="Rajandream M.A."/>
            <person name="Renauld H."/>
            <person name="Spiering M.J."/>
            <person name="Tivey A."/>
            <person name="Gow N.A.R."/>
            <person name="Barrell B."/>
            <person name="Sullivan D.J."/>
            <person name="Berriman M."/>
        </authorList>
    </citation>
    <scope>NUCLEOTIDE SEQUENCE [LARGE SCALE GENOMIC DNA]</scope>
    <source>
        <strain evidence="4">CD36 / ATCC MYA-646 / CBS 7987 / NCPF 3949 / NRRL Y-17841</strain>
    </source>
</reference>
<dbReference type="EMBL" id="FM992693">
    <property type="protein sequence ID" value="CAX41181.1"/>
    <property type="molecule type" value="Genomic_DNA"/>
</dbReference>
<dbReference type="Proteomes" id="UP000002605">
    <property type="component" value="Chromosome 6"/>
</dbReference>
<proteinExistence type="predicted"/>
<sequence length="147" mass="16728">MGWFSFSSNKESSVSAVPSQQVEQRSHQSLNLPHNSDIATTLNQLSSQTGNDQDVKVKEIDNIQDKNEIEKTVENFVESYPISNMFVIDGEKDSKQSIICTTTDSGKTCLKLKMNSIQLFKIMQKQEYFCSLPDDINATYFECRKIK</sequence>